<sequence length="141" mass="15461">MMAMLSWLLLIFIGVGGGIAVGSGMVAFLVVLDVIPRLAQTTKSYRQIRWYEGAVVLGSLFFTLTDFFDWSYGLFPMSTALFGVFAGCFVGMLAAALTEVINVLPILAKRIGMESYMIWLLMAMVFGKVIGSLIDWLGVLE</sequence>
<accession>A0A559KHE9</accession>
<keyword evidence="1" id="KW-0812">Transmembrane</keyword>
<dbReference type="EMBL" id="VNJI01000002">
    <property type="protein sequence ID" value="TVY11554.1"/>
    <property type="molecule type" value="Genomic_DNA"/>
</dbReference>
<dbReference type="OrthoDB" id="9790504at2"/>
<feature type="transmembrane region" description="Helical" evidence="1">
    <location>
        <begin position="116"/>
        <end position="139"/>
    </location>
</feature>
<organism evidence="2 3">
    <name type="scientific">Paenibacillus cremeus</name>
    <dbReference type="NCBI Taxonomy" id="2163881"/>
    <lineage>
        <taxon>Bacteria</taxon>
        <taxon>Bacillati</taxon>
        <taxon>Bacillota</taxon>
        <taxon>Bacilli</taxon>
        <taxon>Bacillales</taxon>
        <taxon>Paenibacillaceae</taxon>
        <taxon>Paenibacillus</taxon>
    </lineage>
</organism>
<keyword evidence="1" id="KW-0472">Membrane</keyword>
<keyword evidence="1" id="KW-1133">Transmembrane helix</keyword>
<dbReference type="AlphaFoldDB" id="A0A559KHE9"/>
<keyword evidence="3" id="KW-1185">Reference proteome</keyword>
<name>A0A559KHE9_9BACL</name>
<reference evidence="2 3" key="1">
    <citation type="submission" date="2019-07" db="EMBL/GenBank/DDBJ databases">
        <authorList>
            <person name="Kim J."/>
        </authorList>
    </citation>
    <scope>NUCLEOTIDE SEQUENCE [LARGE SCALE GENOMIC DNA]</scope>
    <source>
        <strain evidence="2 3">JC52</strain>
    </source>
</reference>
<proteinExistence type="predicted"/>
<feature type="transmembrane region" description="Helical" evidence="1">
    <location>
        <begin position="48"/>
        <end position="68"/>
    </location>
</feature>
<evidence type="ECO:0000313" key="2">
    <source>
        <dbReference type="EMBL" id="TVY11554.1"/>
    </source>
</evidence>
<protein>
    <submittedName>
        <fullName evidence="2">Stage V sporulation protein AB</fullName>
    </submittedName>
</protein>
<feature type="transmembrane region" description="Helical" evidence="1">
    <location>
        <begin position="80"/>
        <end position="104"/>
    </location>
</feature>
<dbReference type="InterPro" id="IPR020144">
    <property type="entry name" value="SpoVAB"/>
</dbReference>
<dbReference type="Proteomes" id="UP000317036">
    <property type="component" value="Unassembled WGS sequence"/>
</dbReference>
<dbReference type="Pfam" id="PF13782">
    <property type="entry name" value="SpoVAB"/>
    <property type="match status" value="1"/>
</dbReference>
<evidence type="ECO:0000256" key="1">
    <source>
        <dbReference type="SAM" id="Phobius"/>
    </source>
</evidence>
<evidence type="ECO:0000313" key="3">
    <source>
        <dbReference type="Proteomes" id="UP000317036"/>
    </source>
</evidence>
<feature type="transmembrane region" description="Helical" evidence="1">
    <location>
        <begin position="6"/>
        <end position="36"/>
    </location>
</feature>
<gene>
    <name evidence="2" type="ORF">FPZ49_02305</name>
</gene>
<comment type="caution">
    <text evidence="2">The sequence shown here is derived from an EMBL/GenBank/DDBJ whole genome shotgun (WGS) entry which is preliminary data.</text>
</comment>